<dbReference type="Proteomes" id="UP000323632">
    <property type="component" value="Unassembled WGS sequence"/>
</dbReference>
<comment type="caution">
    <text evidence="2">The sequence shown here is derived from an EMBL/GenBank/DDBJ whole genome shotgun (WGS) entry which is preliminary data.</text>
</comment>
<keyword evidence="3" id="KW-1185">Reference proteome</keyword>
<name>A0A5M6CVX7_9BACT</name>
<dbReference type="Pfam" id="PF07843">
    <property type="entry name" value="DUF1634"/>
    <property type="match status" value="1"/>
</dbReference>
<evidence type="ECO:0000313" key="3">
    <source>
        <dbReference type="Proteomes" id="UP000323632"/>
    </source>
</evidence>
<proteinExistence type="predicted"/>
<organism evidence="2 3">
    <name type="scientific">Taibaiella lutea</name>
    <dbReference type="NCBI Taxonomy" id="2608001"/>
    <lineage>
        <taxon>Bacteria</taxon>
        <taxon>Pseudomonadati</taxon>
        <taxon>Bacteroidota</taxon>
        <taxon>Chitinophagia</taxon>
        <taxon>Chitinophagales</taxon>
        <taxon>Chitinophagaceae</taxon>
        <taxon>Taibaiella</taxon>
    </lineage>
</organism>
<dbReference type="AlphaFoldDB" id="A0A5M6CVX7"/>
<dbReference type="InterPro" id="IPR012861">
    <property type="entry name" value="DUF1634"/>
</dbReference>
<evidence type="ECO:0000313" key="2">
    <source>
        <dbReference type="EMBL" id="KAA5537389.1"/>
    </source>
</evidence>
<protein>
    <submittedName>
        <fullName evidence="2">DUF1634 domain-containing protein</fullName>
    </submittedName>
</protein>
<evidence type="ECO:0000256" key="1">
    <source>
        <dbReference type="SAM" id="Phobius"/>
    </source>
</evidence>
<keyword evidence="1" id="KW-0812">Transmembrane</keyword>
<dbReference type="RefSeq" id="WP_150031965.1">
    <property type="nucleotide sequence ID" value="NZ_VWSH01000001.1"/>
</dbReference>
<keyword evidence="1" id="KW-1133">Transmembrane helix</keyword>
<sequence>MKSFQDKDLQSFIGNLLRVGVLTAMTIVVIGIVLYMFQYGHETIHYSTFKAENAFKFADFYQRLMSGNSSAIMELGVIVLIVIPIARVLFTMIGFWLEKDRMYTIIAFIVLCIIAYSLFFGVTSH</sequence>
<dbReference type="EMBL" id="VWSH01000001">
    <property type="protein sequence ID" value="KAA5537389.1"/>
    <property type="molecule type" value="Genomic_DNA"/>
</dbReference>
<feature type="transmembrane region" description="Helical" evidence="1">
    <location>
        <begin position="102"/>
        <end position="122"/>
    </location>
</feature>
<keyword evidence="1" id="KW-0472">Membrane</keyword>
<reference evidence="2 3" key="1">
    <citation type="submission" date="2019-09" db="EMBL/GenBank/DDBJ databases">
        <title>Genome sequence and assembly of Taibaiella sp.</title>
        <authorList>
            <person name="Chhetri G."/>
        </authorList>
    </citation>
    <scope>NUCLEOTIDE SEQUENCE [LARGE SCALE GENOMIC DNA]</scope>
    <source>
        <strain evidence="2 3">KVB11</strain>
    </source>
</reference>
<feature type="transmembrane region" description="Helical" evidence="1">
    <location>
        <begin position="71"/>
        <end position="90"/>
    </location>
</feature>
<accession>A0A5M6CVX7</accession>
<gene>
    <name evidence="2" type="ORF">F0919_06855</name>
</gene>
<feature type="transmembrane region" description="Helical" evidence="1">
    <location>
        <begin position="12"/>
        <end position="37"/>
    </location>
</feature>